<evidence type="ECO:0000313" key="1">
    <source>
        <dbReference type="EMBL" id="RXH72801.1"/>
    </source>
</evidence>
<keyword evidence="2" id="KW-1185">Reference proteome</keyword>
<reference evidence="1 2" key="1">
    <citation type="submission" date="2018-10" db="EMBL/GenBank/DDBJ databases">
        <title>A high-quality apple genome assembly.</title>
        <authorList>
            <person name="Hu J."/>
        </authorList>
    </citation>
    <scope>NUCLEOTIDE SEQUENCE [LARGE SCALE GENOMIC DNA]</scope>
    <source>
        <strain evidence="2">cv. HFTH1</strain>
        <tissue evidence="1">Young leaf</tissue>
    </source>
</reference>
<dbReference type="EMBL" id="RDQH01000341">
    <property type="protein sequence ID" value="RXH72801.1"/>
    <property type="molecule type" value="Genomic_DNA"/>
</dbReference>
<evidence type="ECO:0000313" key="2">
    <source>
        <dbReference type="Proteomes" id="UP000290289"/>
    </source>
</evidence>
<sequence length="131" mass="14598">MTPIYMEFKLGNWRPQIPKILNFYVINPNKGIGVCQFINSNFYLNSNVRYRLVRDETFCPTFVSSKTGGTRYSTGRILGEFSFRLTPGTTLSTSVEHKIITSPSPSSSSLFPSEGIFAPCPSCPVCIPNDT</sequence>
<gene>
    <name evidence="1" type="ORF">DVH24_012485</name>
</gene>
<name>A0A498HUG6_MALDO</name>
<comment type="caution">
    <text evidence="1">The sequence shown here is derived from an EMBL/GenBank/DDBJ whole genome shotgun (WGS) entry which is preliminary data.</text>
</comment>
<organism evidence="1 2">
    <name type="scientific">Malus domestica</name>
    <name type="common">Apple</name>
    <name type="synonym">Pyrus malus</name>
    <dbReference type="NCBI Taxonomy" id="3750"/>
    <lineage>
        <taxon>Eukaryota</taxon>
        <taxon>Viridiplantae</taxon>
        <taxon>Streptophyta</taxon>
        <taxon>Embryophyta</taxon>
        <taxon>Tracheophyta</taxon>
        <taxon>Spermatophyta</taxon>
        <taxon>Magnoliopsida</taxon>
        <taxon>eudicotyledons</taxon>
        <taxon>Gunneridae</taxon>
        <taxon>Pentapetalae</taxon>
        <taxon>rosids</taxon>
        <taxon>fabids</taxon>
        <taxon>Rosales</taxon>
        <taxon>Rosaceae</taxon>
        <taxon>Amygdaloideae</taxon>
        <taxon>Maleae</taxon>
        <taxon>Malus</taxon>
    </lineage>
</organism>
<protein>
    <submittedName>
        <fullName evidence="1">Uncharacterized protein</fullName>
    </submittedName>
</protein>
<dbReference type="AlphaFoldDB" id="A0A498HUG6"/>
<proteinExistence type="predicted"/>
<dbReference type="Proteomes" id="UP000290289">
    <property type="component" value="Chromosome 15"/>
</dbReference>
<accession>A0A498HUG6</accession>